<dbReference type="EMBL" id="JBBYXI010000002">
    <property type="protein sequence ID" value="MEN3930700.1"/>
    <property type="molecule type" value="Genomic_DNA"/>
</dbReference>
<evidence type="ECO:0000256" key="5">
    <source>
        <dbReference type="ARBA" id="ARBA00023277"/>
    </source>
</evidence>
<dbReference type="SFLD" id="SFLDS00003">
    <property type="entry name" value="Haloacid_Dehalogenase"/>
    <property type="match status" value="1"/>
</dbReference>
<dbReference type="GO" id="GO:0016787">
    <property type="term" value="F:hydrolase activity"/>
    <property type="evidence" value="ECO:0007669"/>
    <property type="project" value="UniProtKB-KW"/>
</dbReference>
<sequence>MSLKALLFDLDGTLVDTDPVHLAVFAEILAPLGHHVDDAFFRKYISGGRNEEILPRFFPELDEDEIRRRGDAKEARFRELASQVAPVEGVYEVIAWARQQGLSVGLVTNAPRENVDFVLPVLKLEDAFDIQILGSEMEKGKPDPAPYKAALEAFAINADEAIVFEDSKTGIISAKGAGIFTYGLMTTHTETELVDAGADIAIRDYRDQHLWVSLEEKLK</sequence>
<reference evidence="6 7" key="1">
    <citation type="submission" date="2024-04" db="EMBL/GenBank/DDBJ databases">
        <title>A novel species isolated from cricket.</title>
        <authorList>
            <person name="Wang H.-C."/>
        </authorList>
    </citation>
    <scope>NUCLEOTIDE SEQUENCE [LARGE SCALE GENOMIC DNA]</scope>
    <source>
        <strain evidence="6 7">WL0021</strain>
    </source>
</reference>
<keyword evidence="3" id="KW-0479">Metal-binding</keyword>
<dbReference type="InterPro" id="IPR006439">
    <property type="entry name" value="HAD-SF_hydro_IA"/>
</dbReference>
<gene>
    <name evidence="6" type="ORF">WJT86_06430</name>
</gene>
<evidence type="ECO:0000313" key="6">
    <source>
        <dbReference type="EMBL" id="MEN3930700.1"/>
    </source>
</evidence>
<comment type="cofactor">
    <cofactor evidence="1">
        <name>Mg(2+)</name>
        <dbReference type="ChEBI" id="CHEBI:18420"/>
    </cofactor>
</comment>
<dbReference type="Proteomes" id="UP001418637">
    <property type="component" value="Unassembled WGS sequence"/>
</dbReference>
<evidence type="ECO:0000256" key="1">
    <source>
        <dbReference type="ARBA" id="ARBA00001946"/>
    </source>
</evidence>
<keyword evidence="7" id="KW-1185">Reference proteome</keyword>
<comment type="caution">
    <text evidence="6">The sequence shown here is derived from an EMBL/GenBank/DDBJ whole genome shotgun (WGS) entry which is preliminary data.</text>
</comment>
<dbReference type="Gene3D" id="1.10.150.240">
    <property type="entry name" value="Putative phosphatase, domain 2"/>
    <property type="match status" value="1"/>
</dbReference>
<evidence type="ECO:0000313" key="7">
    <source>
        <dbReference type="Proteomes" id="UP001418637"/>
    </source>
</evidence>
<accession>A0ABV0BJ26</accession>
<dbReference type="Pfam" id="PF13419">
    <property type="entry name" value="HAD_2"/>
    <property type="match status" value="1"/>
</dbReference>
<dbReference type="SFLD" id="SFLDG01129">
    <property type="entry name" value="C1.5:_HAD__Beta-PGM__Phosphata"/>
    <property type="match status" value="1"/>
</dbReference>
<comment type="similarity">
    <text evidence="2">Belongs to the HAD-like hydrolase superfamily. CbbY/CbbZ/Gph/YieH family.</text>
</comment>
<evidence type="ECO:0000256" key="2">
    <source>
        <dbReference type="ARBA" id="ARBA00006171"/>
    </source>
</evidence>
<dbReference type="InterPro" id="IPR051600">
    <property type="entry name" value="Beta-PGM-like"/>
</dbReference>
<dbReference type="Gene3D" id="3.40.50.1000">
    <property type="entry name" value="HAD superfamily/HAD-like"/>
    <property type="match status" value="1"/>
</dbReference>
<dbReference type="CDD" id="cd07505">
    <property type="entry name" value="HAD_BPGM-like"/>
    <property type="match status" value="1"/>
</dbReference>
<name>A0ABV0BJ26_9HYPH</name>
<dbReference type="NCBIfam" id="TIGR01509">
    <property type="entry name" value="HAD-SF-IA-v3"/>
    <property type="match status" value="1"/>
</dbReference>
<organism evidence="6 7">
    <name type="scientific">Hohaiivirga grylli</name>
    <dbReference type="NCBI Taxonomy" id="3133970"/>
    <lineage>
        <taxon>Bacteria</taxon>
        <taxon>Pseudomonadati</taxon>
        <taxon>Pseudomonadota</taxon>
        <taxon>Alphaproteobacteria</taxon>
        <taxon>Hyphomicrobiales</taxon>
        <taxon>Methylobacteriaceae</taxon>
        <taxon>Hohaiivirga</taxon>
    </lineage>
</organism>
<keyword evidence="4" id="KW-0460">Magnesium</keyword>
<dbReference type="PANTHER" id="PTHR46193:SF18">
    <property type="entry name" value="HEXITOL PHOSPHATASE B"/>
    <property type="match status" value="1"/>
</dbReference>
<evidence type="ECO:0000256" key="3">
    <source>
        <dbReference type="ARBA" id="ARBA00022723"/>
    </source>
</evidence>
<dbReference type="InterPro" id="IPR023198">
    <property type="entry name" value="PGP-like_dom2"/>
</dbReference>
<evidence type="ECO:0000256" key="4">
    <source>
        <dbReference type="ARBA" id="ARBA00022842"/>
    </source>
</evidence>
<dbReference type="SFLD" id="SFLDG01135">
    <property type="entry name" value="C1.5.6:_HAD__Beta-PGM__Phospha"/>
    <property type="match status" value="1"/>
</dbReference>
<dbReference type="InterPro" id="IPR036412">
    <property type="entry name" value="HAD-like_sf"/>
</dbReference>
<protein>
    <submittedName>
        <fullName evidence="6">HAD-IA family hydrolase</fullName>
    </submittedName>
</protein>
<keyword evidence="5" id="KW-0119">Carbohydrate metabolism</keyword>
<dbReference type="PANTHER" id="PTHR46193">
    <property type="entry name" value="6-PHOSPHOGLUCONATE PHOSPHATASE"/>
    <property type="match status" value="1"/>
</dbReference>
<dbReference type="RefSeq" id="WP_346336701.1">
    <property type="nucleotide sequence ID" value="NZ_JBBYXI010000002.1"/>
</dbReference>
<keyword evidence="6" id="KW-0378">Hydrolase</keyword>
<dbReference type="SUPFAM" id="SSF56784">
    <property type="entry name" value="HAD-like"/>
    <property type="match status" value="1"/>
</dbReference>
<dbReference type="InterPro" id="IPR023214">
    <property type="entry name" value="HAD_sf"/>
</dbReference>
<dbReference type="InterPro" id="IPR041492">
    <property type="entry name" value="HAD_2"/>
</dbReference>
<proteinExistence type="inferred from homology"/>